<comment type="caution">
    <text evidence="1">The sequence shown here is derived from an EMBL/GenBank/DDBJ whole genome shotgun (WGS) entry which is preliminary data.</text>
</comment>
<feature type="non-terminal residue" evidence="1">
    <location>
        <position position="1"/>
    </location>
</feature>
<keyword evidence="2" id="KW-1185">Reference proteome</keyword>
<name>A0ABN7X495_GIGMA</name>
<organism evidence="1 2">
    <name type="scientific">Gigaspora margarita</name>
    <dbReference type="NCBI Taxonomy" id="4874"/>
    <lineage>
        <taxon>Eukaryota</taxon>
        <taxon>Fungi</taxon>
        <taxon>Fungi incertae sedis</taxon>
        <taxon>Mucoromycota</taxon>
        <taxon>Glomeromycotina</taxon>
        <taxon>Glomeromycetes</taxon>
        <taxon>Diversisporales</taxon>
        <taxon>Gigasporaceae</taxon>
        <taxon>Gigaspora</taxon>
    </lineage>
</organism>
<reference evidence="1 2" key="1">
    <citation type="submission" date="2021-06" db="EMBL/GenBank/DDBJ databases">
        <authorList>
            <person name="Kallberg Y."/>
            <person name="Tangrot J."/>
            <person name="Rosling A."/>
        </authorList>
    </citation>
    <scope>NUCLEOTIDE SEQUENCE [LARGE SCALE GENOMIC DNA]</scope>
    <source>
        <strain evidence="1 2">120-4 pot B 10/14</strain>
    </source>
</reference>
<gene>
    <name evidence="1" type="ORF">GMARGA_LOCUS37730</name>
</gene>
<proteinExistence type="predicted"/>
<accession>A0ABN7X495</accession>
<dbReference type="Proteomes" id="UP000789901">
    <property type="component" value="Unassembled WGS sequence"/>
</dbReference>
<evidence type="ECO:0000313" key="1">
    <source>
        <dbReference type="EMBL" id="CAG8845600.1"/>
    </source>
</evidence>
<protein>
    <submittedName>
        <fullName evidence="1">19929_t:CDS:1</fullName>
    </submittedName>
</protein>
<evidence type="ECO:0000313" key="2">
    <source>
        <dbReference type="Proteomes" id="UP000789901"/>
    </source>
</evidence>
<sequence>PLIPVDGVLKFLQLYIYDTEFETNNRLAVVSQLRQDTLEFIKSLLNQLNPFVVNFRSISLCSNITDLCLCIRADHGLYQCTYNMPTASQ</sequence>
<dbReference type="EMBL" id="CAJVQB010080217">
    <property type="protein sequence ID" value="CAG8845600.1"/>
    <property type="molecule type" value="Genomic_DNA"/>
</dbReference>
<feature type="non-terminal residue" evidence="1">
    <location>
        <position position="89"/>
    </location>
</feature>